<comment type="function">
    <text evidence="9">Converts cobyric acid to cobinamide by the addition of aminopropanol on the F carboxylic group.</text>
</comment>
<dbReference type="GO" id="GO:0005886">
    <property type="term" value="C:plasma membrane"/>
    <property type="evidence" value="ECO:0007669"/>
    <property type="project" value="UniProtKB-SubCell"/>
</dbReference>
<dbReference type="Pfam" id="PF03186">
    <property type="entry name" value="CobD_Cbib"/>
    <property type="match status" value="1"/>
</dbReference>
<evidence type="ECO:0000256" key="8">
    <source>
        <dbReference type="ARBA" id="ARBA00023136"/>
    </source>
</evidence>
<proteinExistence type="inferred from homology"/>
<feature type="transmembrane region" description="Helical" evidence="9">
    <location>
        <begin position="148"/>
        <end position="168"/>
    </location>
</feature>
<keyword evidence="11" id="KW-1185">Reference proteome</keyword>
<dbReference type="OrthoDB" id="8533534at2"/>
<organism evidence="10 11">
    <name type="scientific">Thauera aromatica K172</name>
    <dbReference type="NCBI Taxonomy" id="44139"/>
    <lineage>
        <taxon>Bacteria</taxon>
        <taxon>Pseudomonadati</taxon>
        <taxon>Pseudomonadota</taxon>
        <taxon>Betaproteobacteria</taxon>
        <taxon>Rhodocyclales</taxon>
        <taxon>Zoogloeaceae</taxon>
        <taxon>Thauera</taxon>
    </lineage>
</organism>
<gene>
    <name evidence="9" type="primary">cobD</name>
    <name evidence="10" type="ORF">Tharo_1702</name>
</gene>
<comment type="pathway">
    <text evidence="2 9">Cofactor biosynthesis; adenosylcobalamin biosynthesis.</text>
</comment>
<sequence>MTLLTLILALLLEQARPLPVRRWVLVPLGRMMAVLGGHGSDVPPWTTRTIWLAVMAAGTLGSALGYWLLWELHPALAFGFNVVVLYSAMGFRQESRFFTEIHVALRLGEIDRARTLLGQWRGGQYPDASASEIARLAIEKALVAAHRMVFGVGFWFVLMPGPSGALMYRLARFLAEEPDAWGRLAGECAGQGVAQRGFDFIDAAPVRLTAAVFSVMGNFEDAIYCWRSQAVLWPERSSAILISSGGGALGVRLGMPVHESGAILDRPEMGLGDDANVDHMQSTVGLVWRALLVCLFLLALLGAAGWVGR</sequence>
<dbReference type="GO" id="GO:0016874">
    <property type="term" value="F:ligase activity"/>
    <property type="evidence" value="ECO:0007669"/>
    <property type="project" value="UniProtKB-KW"/>
</dbReference>
<keyword evidence="7 9" id="KW-1133">Transmembrane helix</keyword>
<comment type="subcellular location">
    <subcellularLocation>
        <location evidence="1 9">Cell membrane</location>
        <topology evidence="1 9">Multi-pass membrane protein</topology>
    </subcellularLocation>
</comment>
<dbReference type="UniPathway" id="UPA00148"/>
<dbReference type="KEGG" id="tak:Tharo_1702"/>
<name>A0A2R4BMR4_THAAR</name>
<evidence type="ECO:0000256" key="2">
    <source>
        <dbReference type="ARBA" id="ARBA00004953"/>
    </source>
</evidence>
<accession>A0A2R4BMR4</accession>
<comment type="caution">
    <text evidence="9">Lacks conserved residue(s) required for the propagation of feature annotation.</text>
</comment>
<evidence type="ECO:0000256" key="1">
    <source>
        <dbReference type="ARBA" id="ARBA00004651"/>
    </source>
</evidence>
<evidence type="ECO:0000256" key="4">
    <source>
        <dbReference type="ARBA" id="ARBA00022475"/>
    </source>
</evidence>
<keyword evidence="10" id="KW-0436">Ligase</keyword>
<dbReference type="NCBIfam" id="NF005792">
    <property type="entry name" value="PRK07630.1"/>
    <property type="match status" value="1"/>
</dbReference>
<dbReference type="GO" id="GO:0048472">
    <property type="term" value="F:threonine-phosphate decarboxylase activity"/>
    <property type="evidence" value="ECO:0007669"/>
    <property type="project" value="InterPro"/>
</dbReference>
<dbReference type="GO" id="GO:0009236">
    <property type="term" value="P:cobalamin biosynthetic process"/>
    <property type="evidence" value="ECO:0007669"/>
    <property type="project" value="UniProtKB-UniRule"/>
</dbReference>
<dbReference type="EMBL" id="CP028339">
    <property type="protein sequence ID" value="AVR88611.1"/>
    <property type="molecule type" value="Genomic_DNA"/>
</dbReference>
<feature type="transmembrane region" description="Helical" evidence="9">
    <location>
        <begin position="286"/>
        <end position="307"/>
    </location>
</feature>
<reference evidence="10 11" key="1">
    <citation type="submission" date="2018-03" db="EMBL/GenBank/DDBJ databases">
        <title>Complete genome sequence of Thauera aromatica, a model organism for studying aromatic compound degradation under denitrifying conditions.</title>
        <authorList>
            <person name="Lo H.-Y."/>
            <person name="Goris T."/>
            <person name="Boll M."/>
            <person name="Mueller J.A."/>
        </authorList>
    </citation>
    <scope>NUCLEOTIDE SEQUENCE [LARGE SCALE GENOMIC DNA]</scope>
    <source>
        <strain evidence="10 11">K172</strain>
    </source>
</reference>
<comment type="similarity">
    <text evidence="3 9">Belongs to the CobD/CbiB family.</text>
</comment>
<evidence type="ECO:0000313" key="11">
    <source>
        <dbReference type="Proteomes" id="UP000241885"/>
    </source>
</evidence>
<dbReference type="Proteomes" id="UP000241885">
    <property type="component" value="Chromosome"/>
</dbReference>
<dbReference type="PANTHER" id="PTHR34308">
    <property type="entry name" value="COBALAMIN BIOSYNTHESIS PROTEIN CBIB"/>
    <property type="match status" value="1"/>
</dbReference>
<evidence type="ECO:0000256" key="7">
    <source>
        <dbReference type="ARBA" id="ARBA00022989"/>
    </source>
</evidence>
<dbReference type="RefSeq" id="WP_107220837.1">
    <property type="nucleotide sequence ID" value="NZ_CP028339.1"/>
</dbReference>
<keyword evidence="5 9" id="KW-0169">Cobalamin biosynthesis</keyword>
<evidence type="ECO:0000256" key="6">
    <source>
        <dbReference type="ARBA" id="ARBA00022692"/>
    </source>
</evidence>
<evidence type="ECO:0000313" key="10">
    <source>
        <dbReference type="EMBL" id="AVR88611.1"/>
    </source>
</evidence>
<dbReference type="PANTHER" id="PTHR34308:SF1">
    <property type="entry name" value="COBALAMIN BIOSYNTHESIS PROTEIN CBIB"/>
    <property type="match status" value="1"/>
</dbReference>
<feature type="transmembrane region" description="Helical" evidence="9">
    <location>
        <begin position="75"/>
        <end position="91"/>
    </location>
</feature>
<evidence type="ECO:0000256" key="5">
    <source>
        <dbReference type="ARBA" id="ARBA00022573"/>
    </source>
</evidence>
<dbReference type="AlphaFoldDB" id="A0A2R4BMR4"/>
<evidence type="ECO:0000256" key="9">
    <source>
        <dbReference type="HAMAP-Rule" id="MF_00024"/>
    </source>
</evidence>
<evidence type="ECO:0000256" key="3">
    <source>
        <dbReference type="ARBA" id="ARBA00006263"/>
    </source>
</evidence>
<dbReference type="HAMAP" id="MF_00024">
    <property type="entry name" value="CobD_CbiB"/>
    <property type="match status" value="1"/>
</dbReference>
<feature type="transmembrane region" description="Helical" evidence="9">
    <location>
        <begin position="50"/>
        <end position="68"/>
    </location>
</feature>
<dbReference type="InterPro" id="IPR004485">
    <property type="entry name" value="Cobalamin_biosynth_CobD/CbiB"/>
</dbReference>
<dbReference type="GO" id="GO:0015420">
    <property type="term" value="F:ABC-type vitamin B12 transporter activity"/>
    <property type="evidence" value="ECO:0007669"/>
    <property type="project" value="UniProtKB-UniRule"/>
</dbReference>
<protein>
    <recommendedName>
        <fullName evidence="9">Cobalamin biosynthesis protein CobD</fullName>
    </recommendedName>
</protein>
<keyword evidence="4 9" id="KW-1003">Cell membrane</keyword>
<keyword evidence="8 9" id="KW-0472">Membrane</keyword>
<keyword evidence="6 9" id="KW-0812">Transmembrane</keyword>